<evidence type="ECO:0000256" key="1">
    <source>
        <dbReference type="SAM" id="Phobius"/>
    </source>
</evidence>
<gene>
    <name evidence="2" type="primary">Z391R</name>
    <name evidence="2" type="ORF">ATCV1_Z391R</name>
</gene>
<proteinExistence type="predicted"/>
<keyword evidence="1" id="KW-0472">Membrane</keyword>
<sequence>MKTLHIVFIAVFALFVLWMLKKHRENFTELKLNFAPSSNGLEEDIQGYRWALGDRRSDSDIYFGFDDSLRTLFSTYLLPKDLQTDLPMHMRQ</sequence>
<dbReference type="GeneID" id="5470438"/>
<keyword evidence="3" id="KW-1185">Reference proteome</keyword>
<protein>
    <submittedName>
        <fullName evidence="2">Uncharacterized protein Z391R</fullName>
    </submittedName>
</protein>
<organism evidence="2 3">
    <name type="scientific">Chlorovirus heliozoae</name>
    <dbReference type="NCBI Taxonomy" id="322019"/>
    <lineage>
        <taxon>Viruses</taxon>
        <taxon>Varidnaviria</taxon>
        <taxon>Bamfordvirae</taxon>
        <taxon>Nucleocytoviricota</taxon>
        <taxon>Megaviricetes</taxon>
        <taxon>Algavirales</taxon>
        <taxon>Phycodnaviridae</taxon>
        <taxon>Chlorovirus</taxon>
    </lineage>
</organism>
<evidence type="ECO:0000313" key="3">
    <source>
        <dbReference type="Proteomes" id="UP000202420"/>
    </source>
</evidence>
<dbReference type="RefSeq" id="YP_001426872.1">
    <property type="nucleotide sequence ID" value="NC_008724.1"/>
</dbReference>
<feature type="transmembrane region" description="Helical" evidence="1">
    <location>
        <begin position="6"/>
        <end position="21"/>
    </location>
</feature>
<dbReference type="EMBL" id="EF101928">
    <property type="protein sequence ID" value="ABT16525.1"/>
    <property type="molecule type" value="Genomic_DNA"/>
</dbReference>
<evidence type="ECO:0000313" key="2">
    <source>
        <dbReference type="EMBL" id="ABT16525.1"/>
    </source>
</evidence>
<keyword evidence="1" id="KW-1133">Transmembrane helix</keyword>
<reference evidence="2 3" key="1">
    <citation type="submission" date="2006-09" db="EMBL/GenBank/DDBJ databases">
        <title>Sequence and annotation of the 288-kb ATCV-1 virus that infects an endosymbiotic Chlorella strain of the heliozoon Acanthocystis turfacea.</title>
        <authorList>
            <person name="Fitzgerald L.A."/>
            <person name="Graves M.V."/>
            <person name="Li X."/>
            <person name="Pfitzner A.J.P."/>
            <person name="Hartigan J."/>
            <person name="Van Etten J.L."/>
        </authorList>
    </citation>
    <scope>NUCLEOTIDE SEQUENCE [LARGE SCALE GENOMIC DNA]</scope>
    <source>
        <strain evidence="2 3">ATCV-1</strain>
    </source>
</reference>
<dbReference type="OrthoDB" id="26095at10239"/>
<accession>A7K901</accession>
<name>A7K901_9PHYC</name>
<dbReference type="Proteomes" id="UP000202420">
    <property type="component" value="Segment"/>
</dbReference>
<keyword evidence="1" id="KW-0812">Transmembrane</keyword>
<dbReference type="KEGG" id="vg:5470438"/>